<name>A0A1M7ABY1_9FLAO</name>
<dbReference type="Proteomes" id="UP000184028">
    <property type="component" value="Unassembled WGS sequence"/>
</dbReference>
<dbReference type="RefSeq" id="WP_068840870.1">
    <property type="nucleotide sequence ID" value="NZ_FRBT01000001.1"/>
</dbReference>
<accession>A0A1M7ABY1</accession>
<evidence type="ECO:0000313" key="1">
    <source>
        <dbReference type="EMBL" id="SHL40178.1"/>
    </source>
</evidence>
<dbReference type="AlphaFoldDB" id="A0A1M7ABY1"/>
<sequence>MEIYKGTGKTTTGTILLTKGISAFVIGISRAFEDLTTETIRVEIERANGSNFEITKGTMSLADFILATTYGEDAVTSSTSRGLETIAVCEISAHGAVHLFEKDVIKVTLAGLKSDQTYVLNGIEEPETGTDIYSFERKSMAPDDTNKDFTVAGFDILVLDKSSDIEEINYTFENGRTVKYTMFELEALSSSIDPVAYVQSTGNVASTFGKKIQLPLIAVNNVNIRKVQGKEVVSLILRNKL</sequence>
<proteinExistence type="predicted"/>
<organism evidence="1 2">
    <name type="scientific">Flavobacterium chilense</name>
    <dbReference type="NCBI Taxonomy" id="946677"/>
    <lineage>
        <taxon>Bacteria</taxon>
        <taxon>Pseudomonadati</taxon>
        <taxon>Bacteroidota</taxon>
        <taxon>Flavobacteriia</taxon>
        <taxon>Flavobacteriales</taxon>
        <taxon>Flavobacteriaceae</taxon>
        <taxon>Flavobacterium</taxon>
    </lineage>
</organism>
<gene>
    <name evidence="1" type="ORF">SAMN05444484_1011371</name>
</gene>
<evidence type="ECO:0000313" key="2">
    <source>
        <dbReference type="Proteomes" id="UP000184028"/>
    </source>
</evidence>
<dbReference type="EMBL" id="FRBT01000001">
    <property type="protein sequence ID" value="SHL40178.1"/>
    <property type="molecule type" value="Genomic_DNA"/>
</dbReference>
<reference evidence="2" key="1">
    <citation type="submission" date="2016-11" db="EMBL/GenBank/DDBJ databases">
        <authorList>
            <person name="Varghese N."/>
            <person name="Submissions S."/>
        </authorList>
    </citation>
    <scope>NUCLEOTIDE SEQUENCE [LARGE SCALE GENOMIC DNA]</scope>
    <source>
        <strain evidence="2">DSM 24724</strain>
    </source>
</reference>
<keyword evidence="2" id="KW-1185">Reference proteome</keyword>
<dbReference type="STRING" id="946677.SAMN05444484_1011371"/>
<protein>
    <submittedName>
        <fullName evidence="1">Uncharacterized protein</fullName>
    </submittedName>
</protein>
<dbReference type="OrthoDB" id="1327497at2"/>